<accession>A0A0V0J9V0</accession>
<dbReference type="Gene3D" id="1.10.1450.10">
    <property type="entry name" value="Tetraspanin"/>
    <property type="match status" value="1"/>
</dbReference>
<evidence type="ECO:0000256" key="3">
    <source>
        <dbReference type="ARBA" id="ARBA00022692"/>
    </source>
</evidence>
<keyword evidence="4 6" id="KW-1133">Transmembrane helix</keyword>
<evidence type="ECO:0000256" key="2">
    <source>
        <dbReference type="ARBA" id="ARBA00006840"/>
    </source>
</evidence>
<dbReference type="InterPro" id="IPR018499">
    <property type="entry name" value="Tetraspanin/Peripherin"/>
</dbReference>
<reference evidence="7" key="1">
    <citation type="submission" date="2016-01" db="EMBL/GenBank/DDBJ databases">
        <title>Reference transcriptome for the parasite Schistocephalus solidus: insights into the molecular evolution of parasitism.</title>
        <authorList>
            <person name="Hebert F.O."/>
            <person name="Grambauer S."/>
            <person name="Barber I."/>
            <person name="Landry C.R."/>
            <person name="Aubin-Horth N."/>
        </authorList>
    </citation>
    <scope>NUCLEOTIDE SEQUENCE</scope>
</reference>
<dbReference type="InterPro" id="IPR008952">
    <property type="entry name" value="Tetraspanin_EC2_sf"/>
</dbReference>
<dbReference type="GO" id="GO:0005886">
    <property type="term" value="C:plasma membrane"/>
    <property type="evidence" value="ECO:0007669"/>
    <property type="project" value="TreeGrafter"/>
</dbReference>
<proteinExistence type="inferred from homology"/>
<dbReference type="PIRSF" id="PIRSF002419">
    <property type="entry name" value="Tetraspanin"/>
    <property type="match status" value="1"/>
</dbReference>
<dbReference type="PANTHER" id="PTHR19282">
    <property type="entry name" value="TETRASPANIN"/>
    <property type="match status" value="1"/>
</dbReference>
<comment type="similarity">
    <text evidence="2 6">Belongs to the tetraspanin (TM4SF) family.</text>
</comment>
<dbReference type="InterPro" id="IPR000301">
    <property type="entry name" value="Tetraspanin_animals"/>
</dbReference>
<feature type="transmembrane region" description="Helical" evidence="6">
    <location>
        <begin position="247"/>
        <end position="273"/>
    </location>
</feature>
<feature type="transmembrane region" description="Helical" evidence="6">
    <location>
        <begin position="111"/>
        <end position="131"/>
    </location>
</feature>
<organism evidence="7">
    <name type="scientific">Schistocephalus solidus</name>
    <name type="common">Tapeworm</name>
    <dbReference type="NCBI Taxonomy" id="70667"/>
    <lineage>
        <taxon>Eukaryota</taxon>
        <taxon>Metazoa</taxon>
        <taxon>Spiralia</taxon>
        <taxon>Lophotrochozoa</taxon>
        <taxon>Platyhelminthes</taxon>
        <taxon>Cestoda</taxon>
        <taxon>Eucestoda</taxon>
        <taxon>Diphyllobothriidea</taxon>
        <taxon>Diphyllobothriidae</taxon>
        <taxon>Schistocephalus</taxon>
    </lineage>
</organism>
<protein>
    <recommendedName>
        <fullName evidence="6">Tetraspanin</fullName>
    </recommendedName>
</protein>
<dbReference type="SUPFAM" id="SSF48652">
    <property type="entry name" value="Tetraspanin"/>
    <property type="match status" value="1"/>
</dbReference>
<evidence type="ECO:0000256" key="1">
    <source>
        <dbReference type="ARBA" id="ARBA00004141"/>
    </source>
</evidence>
<keyword evidence="5 6" id="KW-0472">Membrane</keyword>
<comment type="subcellular location">
    <subcellularLocation>
        <location evidence="1 6">Membrane</location>
        <topology evidence="1 6">Multi-pass membrane protein</topology>
    </subcellularLocation>
</comment>
<dbReference type="Pfam" id="PF00335">
    <property type="entry name" value="Tetraspanin"/>
    <property type="match status" value="1"/>
</dbReference>
<sequence length="282" mass="31087">MKIPVFCHLYPKGSRTALTYAMVMYFGSRAAKPLRGVLFLSSLINGFISLPILVLGFYLRFLPDPQMAVFGMSRVHSVGITLIIIGTAVLGTALVGGISAVKGDKRLEFSYFFFLLILTLAAFGIGGYSFYYRSALTQSTADGMDTKIIVDYGFDHELTNIIDQLQIDRRCCGGSSYRVYQISEWATGKSEITAKIGQVPESCCARGTSGDIVNVTACQTAAELTELPDVVYTRGCFTLMEEVVTNIVFIFSVCMLSLAVWLLTMMLLAVYVWRALPRMILL</sequence>
<gene>
    <name evidence="7" type="ORF">TR121700</name>
</gene>
<evidence type="ECO:0000313" key="7">
    <source>
        <dbReference type="EMBL" id="JAP61839.1"/>
    </source>
</evidence>
<dbReference type="PANTHER" id="PTHR19282:SF544">
    <property type="entry name" value="TETRASPANIN"/>
    <property type="match status" value="1"/>
</dbReference>
<evidence type="ECO:0000256" key="5">
    <source>
        <dbReference type="ARBA" id="ARBA00023136"/>
    </source>
</evidence>
<feature type="transmembrane region" description="Helical" evidence="6">
    <location>
        <begin position="79"/>
        <end position="99"/>
    </location>
</feature>
<evidence type="ECO:0000256" key="6">
    <source>
        <dbReference type="RuleBase" id="RU361218"/>
    </source>
</evidence>
<feature type="transmembrane region" description="Helical" evidence="6">
    <location>
        <begin position="37"/>
        <end position="59"/>
    </location>
</feature>
<keyword evidence="3 6" id="KW-0812">Transmembrane</keyword>
<evidence type="ECO:0000256" key="4">
    <source>
        <dbReference type="ARBA" id="ARBA00022989"/>
    </source>
</evidence>
<dbReference type="AlphaFoldDB" id="A0A0V0J9V0"/>
<name>A0A0V0J9V0_SCHSO</name>
<dbReference type="EMBL" id="GEEE01001386">
    <property type="protein sequence ID" value="JAP61839.1"/>
    <property type="molecule type" value="Transcribed_RNA"/>
</dbReference>